<evidence type="ECO:0000313" key="1">
    <source>
        <dbReference type="EMBL" id="VVM07303.1"/>
    </source>
</evidence>
<accession>A0A5E6MDX2</accession>
<dbReference type="SUPFAM" id="SSF75169">
    <property type="entry name" value="DsrEFH-like"/>
    <property type="match status" value="1"/>
</dbReference>
<reference evidence="1" key="1">
    <citation type="submission" date="2019-09" db="EMBL/GenBank/DDBJ databases">
        <authorList>
            <person name="Cremers G."/>
        </authorList>
    </citation>
    <scope>NUCLEOTIDE SEQUENCE [LARGE SCALE GENOMIC DNA]</scope>
    <source>
        <strain evidence="1">3B</strain>
    </source>
</reference>
<gene>
    <name evidence="1" type="ORF">MAMC_01549</name>
</gene>
<organism evidence="1 2">
    <name type="scientific">Methylacidimicrobium cyclopophantes</name>
    <dbReference type="NCBI Taxonomy" id="1041766"/>
    <lineage>
        <taxon>Bacteria</taxon>
        <taxon>Pseudomonadati</taxon>
        <taxon>Verrucomicrobiota</taxon>
        <taxon>Methylacidimicrobium</taxon>
    </lineage>
</organism>
<dbReference type="Gene3D" id="3.40.1260.10">
    <property type="entry name" value="DsrEFH-like"/>
    <property type="match status" value="1"/>
</dbReference>
<dbReference type="InterPro" id="IPR027396">
    <property type="entry name" value="DsrEFH-like"/>
</dbReference>
<dbReference type="OrthoDB" id="193763at2"/>
<dbReference type="Proteomes" id="UP000381693">
    <property type="component" value="Unassembled WGS sequence"/>
</dbReference>
<dbReference type="EMBL" id="CABFUZ020000157">
    <property type="protein sequence ID" value="VVM07303.1"/>
    <property type="molecule type" value="Genomic_DNA"/>
</dbReference>
<protein>
    <submittedName>
        <fullName evidence="1">Uncharacterized protein</fullName>
    </submittedName>
</protein>
<dbReference type="InterPro" id="IPR003787">
    <property type="entry name" value="Sulphur_relay_DsrE/F-like"/>
</dbReference>
<proteinExistence type="predicted"/>
<comment type="caution">
    <text evidence="1">The sequence shown here is derived from an EMBL/GenBank/DDBJ whole genome shotgun (WGS) entry which is preliminary data.</text>
</comment>
<dbReference type="Pfam" id="PF02635">
    <property type="entry name" value="DsrE"/>
    <property type="match status" value="1"/>
</dbReference>
<sequence length="114" mass="12311">MQTLLVVITTGKEAFPRVNSLLHMTQILAEQPETAVELLLLGPGVELLRANQKSTPMIADALDRLREAEVDIVACQVSLEAYGVALDQMLPARLVKGAVEIRQCLGQGATVLSF</sequence>
<dbReference type="AlphaFoldDB" id="A0A5E6MDX2"/>
<keyword evidence="2" id="KW-1185">Reference proteome</keyword>
<name>A0A5E6MDX2_9BACT</name>
<evidence type="ECO:0000313" key="2">
    <source>
        <dbReference type="Proteomes" id="UP000381693"/>
    </source>
</evidence>